<dbReference type="PROSITE" id="PS00092">
    <property type="entry name" value="N6_MTASE"/>
    <property type="match status" value="1"/>
</dbReference>
<dbReference type="PANTHER" id="PTHR43542:SF1">
    <property type="entry name" value="METHYLTRANSFERASE"/>
    <property type="match status" value="1"/>
</dbReference>
<dbReference type="EMBL" id="NDHY01000008">
    <property type="protein sequence ID" value="RII00059.1"/>
    <property type="molecule type" value="Genomic_DNA"/>
</dbReference>
<organism evidence="4 5">
    <name type="scientific">candidate division NPL-UPA2 bacterium Unc8</name>
    <dbReference type="NCBI Taxonomy" id="1980939"/>
    <lineage>
        <taxon>Bacteria</taxon>
    </lineage>
</organism>
<keyword evidence="1 4" id="KW-0489">Methyltransferase</keyword>
<sequence>MRVISGEAKGRKLFSPPGARPTAGKIRESFFNILGKEVFSAKVLDLFAGTGALGIEALSRGAKKAVFVDNNHLSERAVRRNIANLSFGNRAAIYQLGVDKALKLFSRKGYKFDIIFMDPPYGSDLATKTLMEISRSNTLSNGGVVVVEHYRKDVLPEAVRELKMKRKAVYGDTAVSFYARWEEGK</sequence>
<dbReference type="Pfam" id="PF03602">
    <property type="entry name" value="Cons_hypoth95"/>
    <property type="match status" value="1"/>
</dbReference>
<reference evidence="4 5" key="1">
    <citation type="submission" date="2018-08" db="EMBL/GenBank/DDBJ databases">
        <title>Draft genome of candidate division NPL-UPA2 bacterium Unc8 that adapted to ultra-basic serpentinizing groundwater.</title>
        <authorList>
            <person name="Ishii S."/>
            <person name="Suzuki S."/>
            <person name="Nealson K.H."/>
        </authorList>
    </citation>
    <scope>NUCLEOTIDE SEQUENCE [LARGE SCALE GENOMIC DNA]</scope>
    <source>
        <strain evidence="4">Unc8</strain>
    </source>
</reference>
<name>A0A399FXA9_UNCN2</name>
<evidence type="ECO:0000256" key="3">
    <source>
        <dbReference type="SAM" id="MobiDB-lite"/>
    </source>
</evidence>
<keyword evidence="2 4" id="KW-0808">Transferase</keyword>
<dbReference type="InterPro" id="IPR004398">
    <property type="entry name" value="RNA_MeTrfase_RsmD"/>
</dbReference>
<evidence type="ECO:0000313" key="4">
    <source>
        <dbReference type="EMBL" id="RII00059.1"/>
    </source>
</evidence>
<dbReference type="GO" id="GO:0003676">
    <property type="term" value="F:nucleic acid binding"/>
    <property type="evidence" value="ECO:0007669"/>
    <property type="project" value="InterPro"/>
</dbReference>
<dbReference type="Gene3D" id="3.40.50.150">
    <property type="entry name" value="Vaccinia Virus protein VP39"/>
    <property type="match status" value="1"/>
</dbReference>
<protein>
    <submittedName>
        <fullName evidence="4">16S rRNA (Guanine(966)-N(2))-methyltransferase RsmD</fullName>
        <ecNumber evidence="4">2.1.1.171</ecNumber>
    </submittedName>
</protein>
<dbReference type="PIRSF" id="PIRSF004553">
    <property type="entry name" value="CHP00095"/>
    <property type="match status" value="1"/>
</dbReference>
<accession>A0A399FXA9</accession>
<feature type="region of interest" description="Disordered" evidence="3">
    <location>
        <begin position="1"/>
        <end position="20"/>
    </location>
</feature>
<dbReference type="AlphaFoldDB" id="A0A399FXA9"/>
<dbReference type="SUPFAM" id="SSF53335">
    <property type="entry name" value="S-adenosyl-L-methionine-dependent methyltransferases"/>
    <property type="match status" value="1"/>
</dbReference>
<evidence type="ECO:0000256" key="1">
    <source>
        <dbReference type="ARBA" id="ARBA00022603"/>
    </source>
</evidence>
<dbReference type="EC" id="2.1.1.171" evidence="4"/>
<gene>
    <name evidence="4" type="primary">rsmD</name>
    <name evidence="4" type="ORF">B9J77_03885</name>
</gene>
<dbReference type="InterPro" id="IPR002052">
    <property type="entry name" value="DNA_methylase_N6_adenine_CS"/>
</dbReference>
<evidence type="ECO:0000313" key="5">
    <source>
        <dbReference type="Proteomes" id="UP000266287"/>
    </source>
</evidence>
<evidence type="ECO:0000256" key="2">
    <source>
        <dbReference type="ARBA" id="ARBA00022679"/>
    </source>
</evidence>
<dbReference type="GO" id="GO:0052913">
    <property type="term" value="F:16S rRNA (guanine(966)-N(2))-methyltransferase activity"/>
    <property type="evidence" value="ECO:0007669"/>
    <property type="project" value="UniProtKB-EC"/>
</dbReference>
<dbReference type="NCBIfam" id="TIGR00095">
    <property type="entry name" value="16S rRNA (guanine(966)-N(2))-methyltransferase RsmD"/>
    <property type="match status" value="1"/>
</dbReference>
<proteinExistence type="predicted"/>
<dbReference type="PANTHER" id="PTHR43542">
    <property type="entry name" value="METHYLTRANSFERASE"/>
    <property type="match status" value="1"/>
</dbReference>
<dbReference type="CDD" id="cd02440">
    <property type="entry name" value="AdoMet_MTases"/>
    <property type="match status" value="1"/>
</dbReference>
<comment type="caution">
    <text evidence="4">The sequence shown here is derived from an EMBL/GenBank/DDBJ whole genome shotgun (WGS) entry which is preliminary data.</text>
</comment>
<dbReference type="InterPro" id="IPR029063">
    <property type="entry name" value="SAM-dependent_MTases_sf"/>
</dbReference>
<dbReference type="Proteomes" id="UP000266287">
    <property type="component" value="Unassembled WGS sequence"/>
</dbReference>